<comment type="function">
    <text evidence="8">Gustatory receptor which mediates acceptance or avoidance behavior, depending on its substrates.</text>
</comment>
<dbReference type="GO" id="GO:0030425">
    <property type="term" value="C:dendrite"/>
    <property type="evidence" value="ECO:0007669"/>
    <property type="project" value="TreeGrafter"/>
</dbReference>
<dbReference type="GO" id="GO:0007165">
    <property type="term" value="P:signal transduction"/>
    <property type="evidence" value="ECO:0007669"/>
    <property type="project" value="UniProtKB-KW"/>
</dbReference>
<dbReference type="AlphaFoldDB" id="A0A3B0K2W4"/>
<keyword evidence="5 8" id="KW-0472">Membrane</keyword>
<dbReference type="Proteomes" id="UP000268350">
    <property type="component" value="Unassembled WGS sequence"/>
</dbReference>
<reference evidence="10" key="1">
    <citation type="submission" date="2018-01" db="EMBL/GenBank/DDBJ databases">
        <authorList>
            <person name="Alioto T."/>
            <person name="Alioto T."/>
        </authorList>
    </citation>
    <scope>NUCLEOTIDE SEQUENCE [LARGE SCALE GENOMIC DNA]</scope>
</reference>
<accession>A0A3B0K2W4</accession>
<evidence type="ECO:0000256" key="3">
    <source>
        <dbReference type="ARBA" id="ARBA00022692"/>
    </source>
</evidence>
<dbReference type="GO" id="GO:0005886">
    <property type="term" value="C:plasma membrane"/>
    <property type="evidence" value="ECO:0007669"/>
    <property type="project" value="UniProtKB-SubCell"/>
</dbReference>
<dbReference type="OrthoDB" id="8067175at2759"/>
<sequence length="404" mass="46746">MFRRREGFAPKLTFLVLRITLFVSRALGLLPFTLDAQKRQLRRSTWLLVYGVTMNILLLFLFVLCTRYRAETGQDMEVFKRSDVLMWINVLIGLLGLIVSCGVHCITFSKSGQVLKILNELLVLEDQHFGSLNVEDASKFNFYVIQKFMSTVGEVLGVLIATFGMPEFSSSWLLVFFLCITLISLDLVVMHFLLAMLYIYRSVWLINRQLLSIFSRLRVNPLSDSSRIQLLLSLYVRLLALSKQLEVTHEGQITLILTGSLSGNIVIIYFLIVYTVSMGQFSIPLLMFPFSLMMNMWEYWLIICACELTERTGRHTSTILKLFSDLEHTNVHMERSVSKSIPTLNDISCLLSQQINEFTWLCSHRRFRFSLYGFISVNFQMGFRMIVATFTYLLCLVQFDFMNL</sequence>
<evidence type="ECO:0000256" key="1">
    <source>
        <dbReference type="ARBA" id="ARBA00004651"/>
    </source>
</evidence>
<keyword evidence="3 8" id="KW-0812">Transmembrane</keyword>
<dbReference type="PANTHER" id="PTHR21143">
    <property type="entry name" value="INVERTEBRATE GUSTATORY RECEPTOR"/>
    <property type="match status" value="1"/>
</dbReference>
<comment type="subcellular location">
    <subcellularLocation>
        <location evidence="1 8">Cell membrane</location>
        <topology evidence="1 8">Multi-pass membrane protein</topology>
    </subcellularLocation>
</comment>
<keyword evidence="2 8" id="KW-1003">Cell membrane</keyword>
<evidence type="ECO:0000256" key="2">
    <source>
        <dbReference type="ARBA" id="ARBA00022475"/>
    </source>
</evidence>
<feature type="transmembrane region" description="Helical" evidence="8">
    <location>
        <begin position="172"/>
        <end position="200"/>
    </location>
</feature>
<evidence type="ECO:0000256" key="6">
    <source>
        <dbReference type="ARBA" id="ARBA00023170"/>
    </source>
</evidence>
<dbReference type="PANTHER" id="PTHR21143:SF131">
    <property type="entry name" value="GUSTATORY AND ODORANT RECEPTOR 63A-RELATED"/>
    <property type="match status" value="1"/>
</dbReference>
<evidence type="ECO:0000256" key="7">
    <source>
        <dbReference type="ARBA" id="ARBA00023224"/>
    </source>
</evidence>
<evidence type="ECO:0000256" key="8">
    <source>
        <dbReference type="RuleBase" id="RU363108"/>
    </source>
</evidence>
<keyword evidence="4 8" id="KW-1133">Transmembrane helix</keyword>
<protein>
    <recommendedName>
        <fullName evidence="8">Gustatory receptor</fullName>
    </recommendedName>
</protein>
<evidence type="ECO:0000256" key="4">
    <source>
        <dbReference type="ARBA" id="ARBA00022989"/>
    </source>
</evidence>
<feature type="transmembrane region" description="Helical" evidence="8">
    <location>
        <begin position="46"/>
        <end position="64"/>
    </location>
</feature>
<feature type="transmembrane region" description="Helical" evidence="8">
    <location>
        <begin position="84"/>
        <end position="106"/>
    </location>
</feature>
<feature type="transmembrane region" description="Helical" evidence="8">
    <location>
        <begin position="371"/>
        <end position="399"/>
    </location>
</feature>
<keyword evidence="6 8" id="KW-0675">Receptor</keyword>
<evidence type="ECO:0000256" key="5">
    <source>
        <dbReference type="ARBA" id="ARBA00023136"/>
    </source>
</evidence>
<dbReference type="OMA" id="WLCSHRR"/>
<evidence type="ECO:0000313" key="9">
    <source>
        <dbReference type="EMBL" id="SPP79351.1"/>
    </source>
</evidence>
<dbReference type="InterPro" id="IPR013604">
    <property type="entry name" value="7TM_chemorcpt"/>
</dbReference>
<keyword evidence="10" id="KW-1185">Reference proteome</keyword>
<feature type="transmembrane region" description="Helical" evidence="8">
    <location>
        <begin position="253"/>
        <end position="274"/>
    </location>
</feature>
<organism evidence="9 10">
    <name type="scientific">Drosophila guanche</name>
    <name type="common">Fruit fly</name>
    <dbReference type="NCBI Taxonomy" id="7266"/>
    <lineage>
        <taxon>Eukaryota</taxon>
        <taxon>Metazoa</taxon>
        <taxon>Ecdysozoa</taxon>
        <taxon>Arthropoda</taxon>
        <taxon>Hexapoda</taxon>
        <taxon>Insecta</taxon>
        <taxon>Pterygota</taxon>
        <taxon>Neoptera</taxon>
        <taxon>Endopterygota</taxon>
        <taxon>Diptera</taxon>
        <taxon>Brachycera</taxon>
        <taxon>Muscomorpha</taxon>
        <taxon>Ephydroidea</taxon>
        <taxon>Drosophilidae</taxon>
        <taxon>Drosophila</taxon>
        <taxon>Sophophora</taxon>
    </lineage>
</organism>
<proteinExistence type="inferred from homology"/>
<evidence type="ECO:0000313" key="10">
    <source>
        <dbReference type="Proteomes" id="UP000268350"/>
    </source>
</evidence>
<feature type="transmembrane region" description="Helical" evidence="8">
    <location>
        <begin position="12"/>
        <end position="34"/>
    </location>
</feature>
<feature type="transmembrane region" description="Helical" evidence="8">
    <location>
        <begin position="286"/>
        <end position="306"/>
    </location>
</feature>
<comment type="similarity">
    <text evidence="8">Belongs to the insect chemoreceptor superfamily. Gustatory receptor (GR) family.</text>
</comment>
<dbReference type="GO" id="GO:0030424">
    <property type="term" value="C:axon"/>
    <property type="evidence" value="ECO:0007669"/>
    <property type="project" value="TreeGrafter"/>
</dbReference>
<dbReference type="GO" id="GO:0033041">
    <property type="term" value="F:sweet taste receptor activity"/>
    <property type="evidence" value="ECO:0007669"/>
    <property type="project" value="TreeGrafter"/>
</dbReference>
<dbReference type="EMBL" id="OUUW01000004">
    <property type="protein sequence ID" value="SPP79351.1"/>
    <property type="molecule type" value="Genomic_DNA"/>
</dbReference>
<dbReference type="GO" id="GO:0043025">
    <property type="term" value="C:neuronal cell body"/>
    <property type="evidence" value="ECO:0007669"/>
    <property type="project" value="TreeGrafter"/>
</dbReference>
<dbReference type="Pfam" id="PF08395">
    <property type="entry name" value="7tm_7"/>
    <property type="match status" value="2"/>
</dbReference>
<name>A0A3B0K2W4_DROGU</name>
<gene>
    <name evidence="9" type="ORF">DGUA_6G012183</name>
</gene>
<keyword evidence="7 8" id="KW-0807">Transducer</keyword>